<evidence type="ECO:0000313" key="20">
    <source>
        <dbReference type="EMBL" id="GLX80787.1"/>
    </source>
</evidence>
<dbReference type="Gene3D" id="1.20.120.160">
    <property type="entry name" value="HPT domain"/>
    <property type="match status" value="1"/>
</dbReference>
<evidence type="ECO:0000256" key="5">
    <source>
        <dbReference type="ARBA" id="ARBA00022519"/>
    </source>
</evidence>
<evidence type="ECO:0000256" key="15">
    <source>
        <dbReference type="PROSITE-ProRule" id="PRU00169"/>
    </source>
</evidence>
<dbReference type="Pfam" id="PF00072">
    <property type="entry name" value="Response_reg"/>
    <property type="match status" value="1"/>
</dbReference>
<dbReference type="PROSITE" id="PS50110">
    <property type="entry name" value="RESPONSE_REGULATORY"/>
    <property type="match status" value="1"/>
</dbReference>
<feature type="domain" description="Histidine kinase" evidence="17">
    <location>
        <begin position="577"/>
        <end position="802"/>
    </location>
</feature>
<dbReference type="SUPFAM" id="SSF53850">
    <property type="entry name" value="Periplasmic binding protein-like II"/>
    <property type="match status" value="2"/>
</dbReference>
<feature type="domain" description="HPt" evidence="19">
    <location>
        <begin position="985"/>
        <end position="1078"/>
    </location>
</feature>
<dbReference type="CDD" id="cd01007">
    <property type="entry name" value="PBP2_BvgS_HisK_like"/>
    <property type="match status" value="1"/>
</dbReference>
<comment type="catalytic activity">
    <reaction evidence="1">
        <text>ATP + protein L-histidine = ADP + protein N-phospho-L-histidine.</text>
        <dbReference type="EC" id="2.7.13.3"/>
    </reaction>
</comment>
<feature type="domain" description="Response regulatory" evidence="18">
    <location>
        <begin position="828"/>
        <end position="944"/>
    </location>
</feature>
<dbReference type="CDD" id="cd16922">
    <property type="entry name" value="HATPase_EvgS-ArcB-TorS-like"/>
    <property type="match status" value="1"/>
</dbReference>
<feature type="modified residue" description="4-aspartylphosphate" evidence="15">
    <location>
        <position position="877"/>
    </location>
</feature>
<dbReference type="PROSITE" id="PS50109">
    <property type="entry name" value="HIS_KIN"/>
    <property type="match status" value="1"/>
</dbReference>
<dbReference type="InterPro" id="IPR003594">
    <property type="entry name" value="HATPase_dom"/>
</dbReference>
<dbReference type="Gene3D" id="3.30.565.10">
    <property type="entry name" value="Histidine kinase-like ATPase, C-terminal domain"/>
    <property type="match status" value="1"/>
</dbReference>
<dbReference type="Pfam" id="PF00497">
    <property type="entry name" value="SBP_bac_3"/>
    <property type="match status" value="1"/>
</dbReference>
<keyword evidence="4" id="KW-1003">Cell membrane</keyword>
<dbReference type="PROSITE" id="PS50894">
    <property type="entry name" value="HPT"/>
    <property type="match status" value="1"/>
</dbReference>
<dbReference type="CDD" id="cd00082">
    <property type="entry name" value="HisKA"/>
    <property type="match status" value="1"/>
</dbReference>
<dbReference type="InterPro" id="IPR036097">
    <property type="entry name" value="HisK_dim/P_sf"/>
</dbReference>
<keyword evidence="11 16" id="KW-1133">Transmembrane helix</keyword>
<dbReference type="PANTHER" id="PTHR43047:SF64">
    <property type="entry name" value="HISTIDINE KINASE CONTAINING CHEY-HOMOLOGOUS RECEIVER DOMAIN AND PAS DOMAIN-RELATED"/>
    <property type="match status" value="1"/>
</dbReference>
<organism evidence="20 21">
    <name type="scientific">Thalassotalea eurytherma</name>
    <dbReference type="NCBI Taxonomy" id="1144278"/>
    <lineage>
        <taxon>Bacteria</taxon>
        <taxon>Pseudomonadati</taxon>
        <taxon>Pseudomonadota</taxon>
        <taxon>Gammaproteobacteria</taxon>
        <taxon>Alteromonadales</taxon>
        <taxon>Colwelliaceae</taxon>
        <taxon>Thalassotalea</taxon>
    </lineage>
</organism>
<dbReference type="SMART" id="SM00062">
    <property type="entry name" value="PBPb"/>
    <property type="match status" value="1"/>
</dbReference>
<dbReference type="Gene3D" id="3.40.190.10">
    <property type="entry name" value="Periplasmic binding protein-like II"/>
    <property type="match status" value="4"/>
</dbReference>
<keyword evidence="7" id="KW-0808">Transferase</keyword>
<dbReference type="InterPro" id="IPR004358">
    <property type="entry name" value="Sig_transdc_His_kin-like_C"/>
</dbReference>
<dbReference type="SMART" id="SM00388">
    <property type="entry name" value="HisKA"/>
    <property type="match status" value="1"/>
</dbReference>
<accession>A0ABQ6GY54</accession>
<dbReference type="Pfam" id="PF00512">
    <property type="entry name" value="HisKA"/>
    <property type="match status" value="1"/>
</dbReference>
<dbReference type="InterPro" id="IPR003661">
    <property type="entry name" value="HisK_dim/P_dom"/>
</dbReference>
<keyword evidence="8 16" id="KW-0812">Transmembrane</keyword>
<dbReference type="SUPFAM" id="SSF47226">
    <property type="entry name" value="Histidine-containing phosphotransfer domain, HPT domain"/>
    <property type="match status" value="1"/>
</dbReference>
<dbReference type="InterPro" id="IPR001789">
    <property type="entry name" value="Sig_transdc_resp-reg_receiver"/>
</dbReference>
<keyword evidence="10" id="KW-0547">Nucleotide-binding</keyword>
<evidence type="ECO:0000256" key="2">
    <source>
        <dbReference type="ARBA" id="ARBA00004429"/>
    </source>
</evidence>
<dbReference type="SUPFAM" id="SSF52172">
    <property type="entry name" value="CheY-like"/>
    <property type="match status" value="1"/>
</dbReference>
<comment type="caution">
    <text evidence="20">The sequence shown here is derived from an EMBL/GenBank/DDBJ whole genome shotgun (WGS) entry which is preliminary data.</text>
</comment>
<evidence type="ECO:0000256" key="4">
    <source>
        <dbReference type="ARBA" id="ARBA00022475"/>
    </source>
</evidence>
<dbReference type="EC" id="2.7.13.3" evidence="3"/>
<evidence type="ECO:0000256" key="16">
    <source>
        <dbReference type="SAM" id="Phobius"/>
    </source>
</evidence>
<evidence type="ECO:0000256" key="14">
    <source>
        <dbReference type="PROSITE-ProRule" id="PRU00110"/>
    </source>
</evidence>
<dbReference type="InterPro" id="IPR036641">
    <property type="entry name" value="HPT_dom_sf"/>
</dbReference>
<dbReference type="Proteomes" id="UP001157133">
    <property type="component" value="Unassembled WGS sequence"/>
</dbReference>
<dbReference type="InterPro" id="IPR001638">
    <property type="entry name" value="Solute-binding_3/MltF_N"/>
</dbReference>
<dbReference type="SMART" id="SM00448">
    <property type="entry name" value="REC"/>
    <property type="match status" value="1"/>
</dbReference>
<comment type="subcellular location">
    <subcellularLocation>
        <location evidence="2">Cell inner membrane</location>
        <topology evidence="2">Multi-pass membrane protein</topology>
    </subcellularLocation>
</comment>
<evidence type="ECO:0000259" key="19">
    <source>
        <dbReference type="PROSITE" id="PS50894"/>
    </source>
</evidence>
<dbReference type="SUPFAM" id="SSF55874">
    <property type="entry name" value="ATPase domain of HSP90 chaperone/DNA topoisomerase II/histidine kinase"/>
    <property type="match status" value="1"/>
</dbReference>
<sequence length="1083" mass="122458">MDFSLNKKLSVTSICLILTLLLLLLLTLPLGAQEQSKPLRVALPDEASLQVHSAGKFEQIVNLMREYWHEWSIDNQRPVQFIRIPSARSFDALHNNEVDVIAISAAREYPNTLFSIPYAKYHQRIFRRLDAADTSQIVMAIHSPSNRILAALTPSVRRTFYRDIDVLLDDYQQYNAIYSVQPWKVEQRLKERGLSDVFYISENDTPDIFFRFAFRKSDEEFALRVNDSLRNVSKLQAQLWTDKYITRSENRFDLTLGDYDKTLSSQEKRFVLTHPHLKFPSMPEGFPPYLITDSFNHIGATGFSVDLLKVLVKKLGVTFEPVYVSSFDLARESIKANELDFYHLHINDPERYPHLRFSNTLVNMNFSLITRDDYILNNHISSLKNEKLGLINGFASADALMQKLPNADFNFYLSITDAFKALEAGEINAFVEPTLSASYFIRQKGSTYFTIQPFHGFIDEVPLAFATTQRNADLILLFNRALNSIDSEEYERMYAKWSTVAFSKGDIYQQVSNVYQRAGYILLTIFVMSVLMTIFYLHQLKLRKAAQKEVEKALVVAEKARAAAEKSGIAKTSFLARMSHEIRTPMNGVFGMAEALRYTNLDKHQAELLNTLTSSADNLLSILNDVLDFSKMDAGKLTLESVPVNLSELAKNVVNAFTPLAHQKGLRLKLNVDDDLATQYMLDPTRLTQVLNNLVSNALKFTEFGYVEVNIAVSKREQIDDALYDSVNISVVDTGIGIAPEQQNLLFSPFIQADSAVTRRFGGTGLGLSICQEIVNAMGGKIATQSEHGKGSTFFFNIALKTVASTPVKAIAALTKEKTELPDFSTLSVLLVEDNIVNIKVLTAQLERLRIHPDLAYNGEEGLALHKQNQYDLIISDCHMPIMDGFELAHTLSSAPKTRPFWLIAVTADALADTAQKCLDAGFDDYMTKPCPQDEITEKMTNAFIQLRSQKGQFSQSSVVPQTEPLQVHQQLFDAHRLIKRNNQDKVLTSHICQLYVDTWQDEKQQLLAAIEKEDFEQAYAIAHKLKGSLRYLAVCDLDEQIADVEKFSSAQDIIKLEPAVNMFVESLAKVAEQIQGWLTEQD</sequence>
<evidence type="ECO:0000256" key="11">
    <source>
        <dbReference type="ARBA" id="ARBA00022989"/>
    </source>
</evidence>
<dbReference type="PRINTS" id="PR00344">
    <property type="entry name" value="BCTRLSENSOR"/>
</dbReference>
<dbReference type="SMART" id="SM00387">
    <property type="entry name" value="HATPase_c"/>
    <property type="match status" value="1"/>
</dbReference>
<gene>
    <name evidence="20" type="ORF">theurythT_02390</name>
</gene>
<feature type="modified residue" description="Phosphohistidine" evidence="14">
    <location>
        <position position="1024"/>
    </location>
</feature>
<dbReference type="Pfam" id="PF02518">
    <property type="entry name" value="HATPase_c"/>
    <property type="match status" value="1"/>
</dbReference>
<evidence type="ECO:0000313" key="21">
    <source>
        <dbReference type="Proteomes" id="UP001157133"/>
    </source>
</evidence>
<evidence type="ECO:0000256" key="1">
    <source>
        <dbReference type="ARBA" id="ARBA00000085"/>
    </source>
</evidence>
<dbReference type="InterPro" id="IPR005467">
    <property type="entry name" value="His_kinase_dom"/>
</dbReference>
<dbReference type="SUPFAM" id="SSF47384">
    <property type="entry name" value="Homodimeric domain of signal transducing histidine kinase"/>
    <property type="match status" value="1"/>
</dbReference>
<dbReference type="Gene3D" id="3.40.50.2300">
    <property type="match status" value="1"/>
</dbReference>
<dbReference type="EMBL" id="BSSU01000001">
    <property type="protein sequence ID" value="GLX80787.1"/>
    <property type="molecule type" value="Genomic_DNA"/>
</dbReference>
<feature type="transmembrane region" description="Helical" evidence="16">
    <location>
        <begin position="518"/>
        <end position="538"/>
    </location>
</feature>
<evidence type="ECO:0000256" key="7">
    <source>
        <dbReference type="ARBA" id="ARBA00022679"/>
    </source>
</evidence>
<protein>
    <recommendedName>
        <fullName evidence="3">histidine kinase</fullName>
        <ecNumber evidence="3">2.7.13.3</ecNumber>
    </recommendedName>
</protein>
<evidence type="ECO:0000259" key="18">
    <source>
        <dbReference type="PROSITE" id="PS50110"/>
    </source>
</evidence>
<keyword evidence="5" id="KW-0997">Cell inner membrane</keyword>
<evidence type="ECO:0000256" key="12">
    <source>
        <dbReference type="ARBA" id="ARBA00023012"/>
    </source>
</evidence>
<dbReference type="CDD" id="cd17546">
    <property type="entry name" value="REC_hyHK_CKI1_RcsC-like"/>
    <property type="match status" value="1"/>
</dbReference>
<dbReference type="InterPro" id="IPR008207">
    <property type="entry name" value="Sig_transdc_His_kin_Hpt_dom"/>
</dbReference>
<dbReference type="InterPro" id="IPR011006">
    <property type="entry name" value="CheY-like_superfamily"/>
</dbReference>
<evidence type="ECO:0000256" key="9">
    <source>
        <dbReference type="ARBA" id="ARBA00022777"/>
    </source>
</evidence>
<keyword evidence="10" id="KW-0067">ATP-binding</keyword>
<evidence type="ECO:0000256" key="8">
    <source>
        <dbReference type="ARBA" id="ARBA00022692"/>
    </source>
</evidence>
<evidence type="ECO:0000256" key="3">
    <source>
        <dbReference type="ARBA" id="ARBA00012438"/>
    </source>
</evidence>
<keyword evidence="12" id="KW-0902">Two-component regulatory system</keyword>
<keyword evidence="13 16" id="KW-0472">Membrane</keyword>
<evidence type="ECO:0000256" key="10">
    <source>
        <dbReference type="ARBA" id="ARBA00022840"/>
    </source>
</evidence>
<proteinExistence type="predicted"/>
<dbReference type="PANTHER" id="PTHR43047">
    <property type="entry name" value="TWO-COMPONENT HISTIDINE PROTEIN KINASE"/>
    <property type="match status" value="1"/>
</dbReference>
<keyword evidence="6 15" id="KW-0597">Phosphoprotein</keyword>
<dbReference type="Gene3D" id="1.10.287.130">
    <property type="match status" value="1"/>
</dbReference>
<dbReference type="Pfam" id="PF01627">
    <property type="entry name" value="Hpt"/>
    <property type="match status" value="1"/>
</dbReference>
<dbReference type="InterPro" id="IPR036890">
    <property type="entry name" value="HATPase_C_sf"/>
</dbReference>
<keyword evidence="21" id="KW-1185">Reference proteome</keyword>
<evidence type="ECO:0000259" key="17">
    <source>
        <dbReference type="PROSITE" id="PS50109"/>
    </source>
</evidence>
<evidence type="ECO:0000256" key="13">
    <source>
        <dbReference type="ARBA" id="ARBA00023136"/>
    </source>
</evidence>
<reference evidence="20 21" key="1">
    <citation type="submission" date="2023-03" db="EMBL/GenBank/DDBJ databases">
        <title>Draft genome sequence of Thalassotalea eurytherma JCM 18482T.</title>
        <authorList>
            <person name="Sawabe T."/>
        </authorList>
    </citation>
    <scope>NUCLEOTIDE SEQUENCE [LARGE SCALE GENOMIC DNA]</scope>
    <source>
        <strain evidence="20 21">JCM 18482</strain>
    </source>
</reference>
<name>A0ABQ6GY54_9GAMM</name>
<keyword evidence="9" id="KW-0418">Kinase</keyword>
<evidence type="ECO:0000256" key="6">
    <source>
        <dbReference type="ARBA" id="ARBA00022553"/>
    </source>
</evidence>